<keyword evidence="4 7" id="KW-1133">Transmembrane helix</keyword>
<comment type="subcellular location">
    <subcellularLocation>
        <location evidence="1">Membrane</location>
    </subcellularLocation>
</comment>
<evidence type="ECO:0000256" key="7">
    <source>
        <dbReference type="SAM" id="Phobius"/>
    </source>
</evidence>
<sequence>ILRVKPSNIYVMKVKRVKKCDVCLWMIAIVLVAWGVFGLTLLPGIYDNIVHSTTVLKAKNDESLGVSALLFSKPPMINKMKFFFWNMTNVDEVVYEGARPRVVETGPYTFIESEEKKYLKFRNDDTEIFYQNYKKWIYHDEMSCADCDYTDTVTIPNAVQIGAAASFYDPRYVISDQTKLIIAAFLLFTGENPFSMPRVGDLLFDGYNDPMLTAAHSNLVNFISDAFNEGVSIVPFPVPDMHTMAYFNGYNNSRDEEYWVKTGKENIAEIGTIVSWADKQLLPESWWTTKEARMINGTDTGSFAQPNLKEDDVLPMFHSYLCRSFNAVYEKRTEVAGIPCMSFQVPYEDWDTTLPQNKGFRYINHEGRDYFPEWIQCPKWNSSNCKATADDPIDCNNAENLCNDCCNKGKIGDSYILPPGFFPLACYPGRMETSPFAVLWSPPHMLYSPDSVVQSVNGMKPDHDQHAPLGYDHEPYSGMITHVTYRVQVNMPIFSNPDVPTNAHLPDAIVPMFYESSEAYLKDFAYSYFRIGFVFMPTFLMWLSIAQIILGVLIAILVFILRARRGC</sequence>
<proteinExistence type="inferred from homology"/>
<gene>
    <name evidence="8" type="ORF">PENTCL1PPCAC_16956</name>
</gene>
<feature type="transmembrane region" description="Helical" evidence="7">
    <location>
        <begin position="22"/>
        <end position="46"/>
    </location>
</feature>
<dbReference type="AlphaFoldDB" id="A0AAV5TKF3"/>
<keyword evidence="9" id="KW-1185">Reference proteome</keyword>
<evidence type="ECO:0000313" key="9">
    <source>
        <dbReference type="Proteomes" id="UP001432027"/>
    </source>
</evidence>
<evidence type="ECO:0000256" key="1">
    <source>
        <dbReference type="ARBA" id="ARBA00004370"/>
    </source>
</evidence>
<dbReference type="PANTHER" id="PTHR11923">
    <property type="entry name" value="SCAVENGER RECEPTOR CLASS B TYPE-1 SR-B1"/>
    <property type="match status" value="1"/>
</dbReference>
<protein>
    <submittedName>
        <fullName evidence="8">Uncharacterized protein</fullName>
    </submittedName>
</protein>
<reference evidence="8" key="1">
    <citation type="submission" date="2023-10" db="EMBL/GenBank/DDBJ databases">
        <title>Genome assembly of Pristionchus species.</title>
        <authorList>
            <person name="Yoshida K."/>
            <person name="Sommer R.J."/>
        </authorList>
    </citation>
    <scope>NUCLEOTIDE SEQUENCE</scope>
    <source>
        <strain evidence="8">RS0144</strain>
    </source>
</reference>
<feature type="transmembrane region" description="Helical" evidence="7">
    <location>
        <begin position="539"/>
        <end position="561"/>
    </location>
</feature>
<dbReference type="GO" id="GO:0016020">
    <property type="term" value="C:membrane"/>
    <property type="evidence" value="ECO:0007669"/>
    <property type="project" value="UniProtKB-SubCell"/>
</dbReference>
<name>A0AAV5TKF3_9BILA</name>
<organism evidence="8 9">
    <name type="scientific">Pristionchus entomophagus</name>
    <dbReference type="NCBI Taxonomy" id="358040"/>
    <lineage>
        <taxon>Eukaryota</taxon>
        <taxon>Metazoa</taxon>
        <taxon>Ecdysozoa</taxon>
        <taxon>Nematoda</taxon>
        <taxon>Chromadorea</taxon>
        <taxon>Rhabditida</taxon>
        <taxon>Rhabditina</taxon>
        <taxon>Diplogasteromorpha</taxon>
        <taxon>Diplogasteroidea</taxon>
        <taxon>Neodiplogasteridae</taxon>
        <taxon>Pristionchus</taxon>
    </lineage>
</organism>
<keyword evidence="3 7" id="KW-0812">Transmembrane</keyword>
<keyword evidence="5 7" id="KW-0472">Membrane</keyword>
<keyword evidence="6" id="KW-0325">Glycoprotein</keyword>
<dbReference type="GO" id="GO:0005737">
    <property type="term" value="C:cytoplasm"/>
    <property type="evidence" value="ECO:0007669"/>
    <property type="project" value="TreeGrafter"/>
</dbReference>
<evidence type="ECO:0000256" key="5">
    <source>
        <dbReference type="ARBA" id="ARBA00023136"/>
    </source>
</evidence>
<dbReference type="InterPro" id="IPR002159">
    <property type="entry name" value="CD36_fam"/>
</dbReference>
<comment type="caution">
    <text evidence="8">The sequence shown here is derived from an EMBL/GenBank/DDBJ whole genome shotgun (WGS) entry which is preliminary data.</text>
</comment>
<feature type="non-terminal residue" evidence="8">
    <location>
        <position position="1"/>
    </location>
</feature>
<comment type="similarity">
    <text evidence="2">Belongs to the CD36 family.</text>
</comment>
<evidence type="ECO:0000256" key="4">
    <source>
        <dbReference type="ARBA" id="ARBA00022989"/>
    </source>
</evidence>
<dbReference type="PRINTS" id="PR01609">
    <property type="entry name" value="CD36FAMILY"/>
</dbReference>
<dbReference type="GO" id="GO:0005044">
    <property type="term" value="F:scavenger receptor activity"/>
    <property type="evidence" value="ECO:0007669"/>
    <property type="project" value="TreeGrafter"/>
</dbReference>
<evidence type="ECO:0000256" key="2">
    <source>
        <dbReference type="ARBA" id="ARBA00010532"/>
    </source>
</evidence>
<evidence type="ECO:0000313" key="8">
    <source>
        <dbReference type="EMBL" id="GMS94781.1"/>
    </source>
</evidence>
<dbReference type="EMBL" id="BTSX01000004">
    <property type="protein sequence ID" value="GMS94781.1"/>
    <property type="molecule type" value="Genomic_DNA"/>
</dbReference>
<accession>A0AAV5TKF3</accession>
<evidence type="ECO:0000256" key="3">
    <source>
        <dbReference type="ARBA" id="ARBA00022692"/>
    </source>
</evidence>
<dbReference type="Proteomes" id="UP001432027">
    <property type="component" value="Unassembled WGS sequence"/>
</dbReference>
<dbReference type="PANTHER" id="PTHR11923:SF55">
    <property type="entry name" value="SCAVENGER RECEPTOR (CD36 FAMILY) RELATED"/>
    <property type="match status" value="1"/>
</dbReference>
<evidence type="ECO:0000256" key="6">
    <source>
        <dbReference type="ARBA" id="ARBA00023180"/>
    </source>
</evidence>
<dbReference type="Pfam" id="PF01130">
    <property type="entry name" value="CD36"/>
    <property type="match status" value="1"/>
</dbReference>